<sequence>MEILLFSSLIPSLPFLSLKTRGIPYISPKSGEIPSLSLKPREIPVLSLETITSSSSASPFNKKALSAIRASPKASPSGEEDPSVSPLGEEDAKDSTYHGFEIRIDKTGKNSRRIRARIWVDASLDTIWSVLTDYQKLSDFIPGLAVSRLLEKNGKWALLYQIGQQNLAFGLKFDAKGIVECYENDVEFLSFGRRRDIDFNMVEGDFHTFRGKWSIVQAGEGIWIDGNISGVRVRRTILTYFVDVVPKRWLPVALVEGRLCREIELNLQCIREVASKTDVDSLSSF</sequence>
<gene>
    <name evidence="3" type="ORF">AMTR_s00045p00157760</name>
</gene>
<dbReference type="PANTHER" id="PTHR34060">
    <property type="entry name" value="POLYKETIDE CYCLASE / DEHYDRASE AND LIPID TRANSPORT PROTEIN"/>
    <property type="match status" value="1"/>
</dbReference>
<feature type="domain" description="Coenzyme Q-binding protein COQ10 START" evidence="2">
    <location>
        <begin position="120"/>
        <end position="268"/>
    </location>
</feature>
<keyword evidence="4" id="KW-1185">Reference proteome</keyword>
<dbReference type="OrthoDB" id="5732at2759"/>
<evidence type="ECO:0000256" key="1">
    <source>
        <dbReference type="SAM" id="MobiDB-lite"/>
    </source>
</evidence>
<feature type="compositionally biased region" description="Acidic residues" evidence="1">
    <location>
        <begin position="78"/>
        <end position="92"/>
    </location>
</feature>
<dbReference type="Gramene" id="ERN02094">
    <property type="protein sequence ID" value="ERN02094"/>
    <property type="gene ID" value="AMTR_s00045p00157760"/>
</dbReference>
<dbReference type="KEGG" id="atr:18430197"/>
<dbReference type="eggNOG" id="ENOG502RXSU">
    <property type="taxonomic scope" value="Eukaryota"/>
</dbReference>
<dbReference type="EMBL" id="KI394661">
    <property type="protein sequence ID" value="ERN02094.1"/>
    <property type="molecule type" value="Genomic_DNA"/>
</dbReference>
<dbReference type="InterPro" id="IPR023393">
    <property type="entry name" value="START-like_dom_sf"/>
</dbReference>
<dbReference type="SUPFAM" id="SSF55961">
    <property type="entry name" value="Bet v1-like"/>
    <property type="match status" value="1"/>
</dbReference>
<dbReference type="PANTHER" id="PTHR34060:SF1">
    <property type="entry name" value="POLYKETIDE CYCLASE _ DEHYDRASE AND LIPID TRANSPORT PROTEIN"/>
    <property type="match status" value="1"/>
</dbReference>
<dbReference type="OMA" id="CREIELN"/>
<proteinExistence type="predicted"/>
<protein>
    <recommendedName>
        <fullName evidence="2">Coenzyme Q-binding protein COQ10 START domain-containing protein</fullName>
    </recommendedName>
</protein>
<evidence type="ECO:0000259" key="2">
    <source>
        <dbReference type="Pfam" id="PF03364"/>
    </source>
</evidence>
<dbReference type="Pfam" id="PF03364">
    <property type="entry name" value="Polyketide_cyc"/>
    <property type="match status" value="1"/>
</dbReference>
<organism evidence="3 4">
    <name type="scientific">Amborella trichopoda</name>
    <dbReference type="NCBI Taxonomy" id="13333"/>
    <lineage>
        <taxon>Eukaryota</taxon>
        <taxon>Viridiplantae</taxon>
        <taxon>Streptophyta</taxon>
        <taxon>Embryophyta</taxon>
        <taxon>Tracheophyta</taxon>
        <taxon>Spermatophyta</taxon>
        <taxon>Magnoliopsida</taxon>
        <taxon>Amborellales</taxon>
        <taxon>Amborellaceae</taxon>
        <taxon>Amborella</taxon>
    </lineage>
</organism>
<dbReference type="CDD" id="cd08866">
    <property type="entry name" value="SRPBCC_11"/>
    <property type="match status" value="1"/>
</dbReference>
<accession>W1P370</accession>
<dbReference type="Proteomes" id="UP000017836">
    <property type="component" value="Unassembled WGS sequence"/>
</dbReference>
<evidence type="ECO:0000313" key="4">
    <source>
        <dbReference type="Proteomes" id="UP000017836"/>
    </source>
</evidence>
<feature type="region of interest" description="Disordered" evidence="1">
    <location>
        <begin position="71"/>
        <end position="92"/>
    </location>
</feature>
<dbReference type="HOGENOM" id="CLU_083749_0_1_1"/>
<dbReference type="Gene3D" id="3.30.530.20">
    <property type="match status" value="1"/>
</dbReference>
<dbReference type="InterPro" id="IPR005031">
    <property type="entry name" value="COQ10_START"/>
</dbReference>
<name>W1P370_AMBTC</name>
<evidence type="ECO:0000313" key="3">
    <source>
        <dbReference type="EMBL" id="ERN02094.1"/>
    </source>
</evidence>
<dbReference type="AlphaFoldDB" id="W1P370"/>
<reference evidence="4" key="1">
    <citation type="journal article" date="2013" name="Science">
        <title>The Amborella genome and the evolution of flowering plants.</title>
        <authorList>
            <consortium name="Amborella Genome Project"/>
        </authorList>
    </citation>
    <scope>NUCLEOTIDE SEQUENCE [LARGE SCALE GENOMIC DNA]</scope>
</reference>